<organism evidence="3 4">
    <name type="scientific">Pyrus ussuriensis x Pyrus communis</name>
    <dbReference type="NCBI Taxonomy" id="2448454"/>
    <lineage>
        <taxon>Eukaryota</taxon>
        <taxon>Viridiplantae</taxon>
        <taxon>Streptophyta</taxon>
        <taxon>Embryophyta</taxon>
        <taxon>Tracheophyta</taxon>
        <taxon>Spermatophyta</taxon>
        <taxon>Magnoliopsida</taxon>
        <taxon>eudicotyledons</taxon>
        <taxon>Gunneridae</taxon>
        <taxon>Pentapetalae</taxon>
        <taxon>rosids</taxon>
        <taxon>fabids</taxon>
        <taxon>Rosales</taxon>
        <taxon>Rosaceae</taxon>
        <taxon>Amygdaloideae</taxon>
        <taxon>Maleae</taxon>
        <taxon>Pyrus</taxon>
    </lineage>
</organism>
<keyword evidence="2" id="KW-0472">Membrane</keyword>
<name>A0A5N5GF56_9ROSA</name>
<feature type="transmembrane region" description="Helical" evidence="2">
    <location>
        <begin position="21"/>
        <end position="42"/>
    </location>
</feature>
<reference evidence="3 4" key="1">
    <citation type="submission" date="2019-09" db="EMBL/GenBank/DDBJ databases">
        <authorList>
            <person name="Ou C."/>
        </authorList>
    </citation>
    <scope>NUCLEOTIDE SEQUENCE [LARGE SCALE GENOMIC DNA]</scope>
    <source>
        <strain evidence="3">S2</strain>
        <tissue evidence="3">Leaf</tissue>
    </source>
</reference>
<gene>
    <name evidence="3" type="ORF">D8674_012512</name>
</gene>
<sequence length="91" mass="9716">MDLQLPCCIAKKGGRNGALKIVKITVGFDSVVVVFFWVLVAMEYSNDDTNLSSGNSSEDELSDQFTDSGTTTDSAPETVQSSISNCESVVD</sequence>
<evidence type="ECO:0000256" key="1">
    <source>
        <dbReference type="SAM" id="MobiDB-lite"/>
    </source>
</evidence>
<dbReference type="AlphaFoldDB" id="A0A5N5GF56"/>
<feature type="region of interest" description="Disordered" evidence="1">
    <location>
        <begin position="47"/>
        <end position="91"/>
    </location>
</feature>
<accession>A0A5N5GF56</accession>
<reference evidence="3 4" key="3">
    <citation type="submission" date="2019-11" db="EMBL/GenBank/DDBJ databases">
        <title>A de novo genome assembly of a pear dwarfing rootstock.</title>
        <authorList>
            <person name="Wang F."/>
            <person name="Wang J."/>
            <person name="Li S."/>
            <person name="Zhang Y."/>
            <person name="Fang M."/>
            <person name="Ma L."/>
            <person name="Zhao Y."/>
            <person name="Jiang S."/>
        </authorList>
    </citation>
    <scope>NUCLEOTIDE SEQUENCE [LARGE SCALE GENOMIC DNA]</scope>
    <source>
        <strain evidence="3">S2</strain>
        <tissue evidence="3">Leaf</tissue>
    </source>
</reference>
<feature type="compositionally biased region" description="Polar residues" evidence="1">
    <location>
        <begin position="47"/>
        <end position="56"/>
    </location>
</feature>
<evidence type="ECO:0000313" key="3">
    <source>
        <dbReference type="EMBL" id="KAB2609344.1"/>
    </source>
</evidence>
<evidence type="ECO:0000313" key="4">
    <source>
        <dbReference type="Proteomes" id="UP000327157"/>
    </source>
</evidence>
<evidence type="ECO:0000256" key="2">
    <source>
        <dbReference type="SAM" id="Phobius"/>
    </source>
</evidence>
<feature type="compositionally biased region" description="Polar residues" evidence="1">
    <location>
        <begin position="63"/>
        <end position="91"/>
    </location>
</feature>
<proteinExistence type="predicted"/>
<dbReference type="Proteomes" id="UP000327157">
    <property type="component" value="Chromosome 14"/>
</dbReference>
<reference evidence="4" key="2">
    <citation type="submission" date="2019-10" db="EMBL/GenBank/DDBJ databases">
        <title>A de novo genome assembly of a pear dwarfing rootstock.</title>
        <authorList>
            <person name="Wang F."/>
            <person name="Wang J."/>
            <person name="Li S."/>
            <person name="Zhang Y."/>
            <person name="Fang M."/>
            <person name="Ma L."/>
            <person name="Zhao Y."/>
            <person name="Jiang S."/>
        </authorList>
    </citation>
    <scope>NUCLEOTIDE SEQUENCE [LARGE SCALE GENOMIC DNA]</scope>
</reference>
<dbReference type="EMBL" id="SMOL01000553">
    <property type="protein sequence ID" value="KAB2609344.1"/>
    <property type="molecule type" value="Genomic_DNA"/>
</dbReference>
<comment type="caution">
    <text evidence="3">The sequence shown here is derived from an EMBL/GenBank/DDBJ whole genome shotgun (WGS) entry which is preliminary data.</text>
</comment>
<keyword evidence="4" id="KW-1185">Reference proteome</keyword>
<keyword evidence="2" id="KW-1133">Transmembrane helix</keyword>
<protein>
    <submittedName>
        <fullName evidence="3">Inactive poly [ADP-ribose] polymerase SRO5</fullName>
    </submittedName>
</protein>
<keyword evidence="2" id="KW-0812">Transmembrane</keyword>